<evidence type="ECO:0000256" key="3">
    <source>
        <dbReference type="ARBA" id="ARBA00023014"/>
    </source>
</evidence>
<dbReference type="PROSITE" id="PS51379">
    <property type="entry name" value="4FE4S_FER_2"/>
    <property type="match status" value="2"/>
</dbReference>
<dbReference type="Pfam" id="PF13237">
    <property type="entry name" value="Fer4_10"/>
    <property type="match status" value="1"/>
</dbReference>
<dbReference type="STRING" id="1603606.DSOUD_1282"/>
<reference evidence="5 6" key="1">
    <citation type="submission" date="2015-07" db="EMBL/GenBank/DDBJ databases">
        <title>Isolation and Genomic Characterization of a Novel Halophilic Metal-Reducing Deltaproteobacterium from the Deep Subsurface.</title>
        <authorList>
            <person name="Badalamenti J.P."/>
            <person name="Summers Z.M."/>
            <person name="Gralnick J.A."/>
            <person name="Bond D.R."/>
        </authorList>
    </citation>
    <scope>NUCLEOTIDE SEQUENCE [LARGE SCALE GENOMIC DNA]</scope>
    <source>
        <strain evidence="5 6">WTL</strain>
    </source>
</reference>
<dbReference type="InterPro" id="IPR017900">
    <property type="entry name" value="4Fe4S_Fe_S_CS"/>
</dbReference>
<dbReference type="Gene3D" id="3.30.70.20">
    <property type="match status" value="1"/>
</dbReference>
<dbReference type="EMBL" id="CP010802">
    <property type="protein sequence ID" value="ALC16063.1"/>
    <property type="molecule type" value="Genomic_DNA"/>
</dbReference>
<evidence type="ECO:0000256" key="1">
    <source>
        <dbReference type="ARBA" id="ARBA00022723"/>
    </source>
</evidence>
<gene>
    <name evidence="5" type="ORF">DSOUD_1282</name>
</gene>
<dbReference type="Proteomes" id="UP000057158">
    <property type="component" value="Chromosome"/>
</dbReference>
<dbReference type="PROSITE" id="PS00198">
    <property type="entry name" value="4FE4S_FER_1"/>
    <property type="match status" value="1"/>
</dbReference>
<accession>A0A0M3QFH2</accession>
<name>A0A0M3QFH2_9BACT</name>
<feature type="domain" description="4Fe-4S ferredoxin-type" evidence="4">
    <location>
        <begin position="315"/>
        <end position="343"/>
    </location>
</feature>
<dbReference type="InterPro" id="IPR017896">
    <property type="entry name" value="4Fe4S_Fe-S-bd"/>
</dbReference>
<dbReference type="RefSeq" id="WP_232426509.1">
    <property type="nucleotide sequence ID" value="NZ_CP010802.1"/>
</dbReference>
<dbReference type="SUPFAM" id="SSF54862">
    <property type="entry name" value="4Fe-4S ferredoxins"/>
    <property type="match status" value="1"/>
</dbReference>
<keyword evidence="2" id="KW-0408">Iron</keyword>
<protein>
    <recommendedName>
        <fullName evidence="4">4Fe-4S ferredoxin-type domain-containing protein</fullName>
    </recommendedName>
</protein>
<evidence type="ECO:0000313" key="6">
    <source>
        <dbReference type="Proteomes" id="UP000057158"/>
    </source>
</evidence>
<evidence type="ECO:0000313" key="5">
    <source>
        <dbReference type="EMBL" id="ALC16063.1"/>
    </source>
</evidence>
<dbReference type="Pfam" id="PF04015">
    <property type="entry name" value="DUF362"/>
    <property type="match status" value="1"/>
</dbReference>
<evidence type="ECO:0000259" key="4">
    <source>
        <dbReference type="PROSITE" id="PS51379"/>
    </source>
</evidence>
<dbReference type="GO" id="GO:0051536">
    <property type="term" value="F:iron-sulfur cluster binding"/>
    <property type="evidence" value="ECO:0007669"/>
    <property type="project" value="UniProtKB-KW"/>
</dbReference>
<dbReference type="PATRIC" id="fig|1603606.3.peg.1401"/>
<dbReference type="AlphaFoldDB" id="A0A0M3QFH2"/>
<organism evidence="5 6">
    <name type="scientific">Desulfuromonas soudanensis</name>
    <dbReference type="NCBI Taxonomy" id="1603606"/>
    <lineage>
        <taxon>Bacteria</taxon>
        <taxon>Pseudomonadati</taxon>
        <taxon>Thermodesulfobacteriota</taxon>
        <taxon>Desulfuromonadia</taxon>
        <taxon>Desulfuromonadales</taxon>
        <taxon>Desulfuromonadaceae</taxon>
        <taxon>Desulfuromonas</taxon>
    </lineage>
</organism>
<dbReference type="GO" id="GO:0046872">
    <property type="term" value="F:metal ion binding"/>
    <property type="evidence" value="ECO:0007669"/>
    <property type="project" value="UniProtKB-KW"/>
</dbReference>
<feature type="domain" description="4Fe-4S ferredoxin-type" evidence="4">
    <location>
        <begin position="344"/>
        <end position="373"/>
    </location>
</feature>
<keyword evidence="3" id="KW-0411">Iron-sulfur</keyword>
<keyword evidence="1" id="KW-0479">Metal-binding</keyword>
<dbReference type="KEGG" id="des:DSOUD_1282"/>
<sequence length="385" mass="41173">MSRDAGMSNRVSLLAAADYTPALIEERLVALLAPLGGMAAFVRPGQRVLIKPNMLSGQAPEKAVTTHPQLVRGVIRLAQQAGGIVSVGDSPGVGSPLQVARRCGILAVVEETGAHFAPFSESVRVRPGEGIFQELEIARDIIEAEVVINLPKLKTHQMMGLTCAVKNLFGAVVGMRKPRLHLQAGTDKGFFALMLLELAEHIAPALSIVDAITAMEGNGPGSGDPVHIGALLAGANPLAVDTVATALVGLRPESVWTQKTAFASGRKYSSLNEIEMVGADLADLRPRRFRPAKSTDVNFGLPPFLKEPLRQSLTALPRPVMKACERCGLCVKHCPPQAMTIADADLVIDYRRCIGCFCCQELCPRGALVTRQGLLLRLSRFLRGD</sequence>
<keyword evidence="6" id="KW-1185">Reference proteome</keyword>
<proteinExistence type="predicted"/>
<dbReference type="InterPro" id="IPR007160">
    <property type="entry name" value="DUF362"/>
</dbReference>
<evidence type="ECO:0000256" key="2">
    <source>
        <dbReference type="ARBA" id="ARBA00023004"/>
    </source>
</evidence>